<sequence length="187" mass="20820">MKLSSPITVASIVCSAMVPAVSAQLGTSCLATVSALSELPGRFIHHVQRESCAAGCQPTPQTWNHAVREHIIGELVEDGANYCDAHDTKEAFTAFLDKLVFDTVEKCQHKLQGKHLCHDREAVQPFVDCVNSHARSAVAGSLPSLARFMDEERCKKATEYFTGDQLWERDFPEHIKEILRYQSINHI</sequence>
<evidence type="ECO:0000256" key="1">
    <source>
        <dbReference type="SAM" id="SignalP"/>
    </source>
</evidence>
<organism evidence="2 3">
    <name type="scientific">Aspergillus candidus</name>
    <dbReference type="NCBI Taxonomy" id="41067"/>
    <lineage>
        <taxon>Eukaryota</taxon>
        <taxon>Fungi</taxon>
        <taxon>Dikarya</taxon>
        <taxon>Ascomycota</taxon>
        <taxon>Pezizomycotina</taxon>
        <taxon>Eurotiomycetes</taxon>
        <taxon>Eurotiomycetidae</taxon>
        <taxon>Eurotiales</taxon>
        <taxon>Aspergillaceae</taxon>
        <taxon>Aspergillus</taxon>
        <taxon>Aspergillus subgen. Circumdati</taxon>
    </lineage>
</organism>
<dbReference type="RefSeq" id="XP_024667352.1">
    <property type="nucleotide sequence ID" value="XM_024815608.1"/>
</dbReference>
<dbReference type="OrthoDB" id="4428927at2759"/>
<proteinExistence type="predicted"/>
<evidence type="ECO:0000313" key="2">
    <source>
        <dbReference type="EMBL" id="PLB33340.1"/>
    </source>
</evidence>
<keyword evidence="1" id="KW-0732">Signal</keyword>
<dbReference type="PROSITE" id="PS51257">
    <property type="entry name" value="PROKAR_LIPOPROTEIN"/>
    <property type="match status" value="1"/>
</dbReference>
<feature type="chain" id="PRO_5014189284" evidence="1">
    <location>
        <begin position="24"/>
        <end position="187"/>
    </location>
</feature>
<dbReference type="EMBL" id="KZ559212">
    <property type="protein sequence ID" value="PLB33340.1"/>
    <property type="molecule type" value="Genomic_DNA"/>
</dbReference>
<name>A0A2I2EYA0_ASPCN</name>
<protein>
    <submittedName>
        <fullName evidence="2">Uncharacterized protein</fullName>
    </submittedName>
</protein>
<dbReference type="STRING" id="41067.A0A2I2EYA0"/>
<dbReference type="GeneID" id="36522768"/>
<accession>A0A2I2EYA0</accession>
<dbReference type="Proteomes" id="UP000234585">
    <property type="component" value="Unassembled WGS sequence"/>
</dbReference>
<gene>
    <name evidence="2" type="ORF">BDW47DRAFT_121308</name>
</gene>
<feature type="signal peptide" evidence="1">
    <location>
        <begin position="1"/>
        <end position="23"/>
    </location>
</feature>
<keyword evidence="3" id="KW-1185">Reference proteome</keyword>
<evidence type="ECO:0000313" key="3">
    <source>
        <dbReference type="Proteomes" id="UP000234585"/>
    </source>
</evidence>
<reference evidence="2 3" key="1">
    <citation type="submission" date="2017-12" db="EMBL/GenBank/DDBJ databases">
        <authorList>
            <consortium name="DOE Joint Genome Institute"/>
            <person name="Haridas S."/>
            <person name="Kjaerbolling I."/>
            <person name="Vesth T.C."/>
            <person name="Frisvad J.C."/>
            <person name="Nybo J.L."/>
            <person name="Theobald S."/>
            <person name="Kuo A."/>
            <person name="Bowyer P."/>
            <person name="Matsuda Y."/>
            <person name="Mondo S."/>
            <person name="Lyhne E.K."/>
            <person name="Kogle M.E."/>
            <person name="Clum A."/>
            <person name="Lipzen A."/>
            <person name="Salamov A."/>
            <person name="Ngan C.Y."/>
            <person name="Daum C."/>
            <person name="Chiniquy J."/>
            <person name="Barry K."/>
            <person name="LaButti K."/>
            <person name="Simmons B.A."/>
            <person name="Magnuson J.K."/>
            <person name="Mortensen U.H."/>
            <person name="Larsen T.O."/>
            <person name="Grigoriev I.V."/>
            <person name="Baker S.E."/>
            <person name="Andersen M.R."/>
            <person name="Nordberg H.P."/>
            <person name="Cantor M.N."/>
            <person name="Hua S.X."/>
        </authorList>
    </citation>
    <scope>NUCLEOTIDE SEQUENCE [LARGE SCALE GENOMIC DNA]</scope>
    <source>
        <strain evidence="2 3">CBS 102.13</strain>
    </source>
</reference>
<dbReference type="AlphaFoldDB" id="A0A2I2EYA0"/>